<gene>
    <name evidence="1" type="ORF">SE17_28040</name>
</gene>
<evidence type="ECO:0000313" key="1">
    <source>
        <dbReference type="EMBL" id="KPV50253.1"/>
    </source>
</evidence>
<comment type="caution">
    <text evidence="1">The sequence shown here is derived from an EMBL/GenBank/DDBJ whole genome shotgun (WGS) entry which is preliminary data.</text>
</comment>
<organism evidence="1 2">
    <name type="scientific">Kouleothrix aurantiaca</name>
    <dbReference type="NCBI Taxonomy" id="186479"/>
    <lineage>
        <taxon>Bacteria</taxon>
        <taxon>Bacillati</taxon>
        <taxon>Chloroflexota</taxon>
        <taxon>Chloroflexia</taxon>
        <taxon>Chloroflexales</taxon>
        <taxon>Roseiflexineae</taxon>
        <taxon>Roseiflexaceae</taxon>
        <taxon>Kouleothrix</taxon>
    </lineage>
</organism>
<dbReference type="AlphaFoldDB" id="A0A0N8PRL4"/>
<dbReference type="Proteomes" id="UP000050509">
    <property type="component" value="Unassembled WGS sequence"/>
</dbReference>
<proteinExistence type="predicted"/>
<protein>
    <submittedName>
        <fullName evidence="1">Uncharacterized protein</fullName>
    </submittedName>
</protein>
<sequence length="160" mass="18432">MHATPTTTLPRPLSTASLELLIAADEWRRSRTKPEPIWTHGPLTVTLTTDRRLIATLRALTLYDVQVRRREDYLEARRTAIAVAAALIPRVIERLALLVNYRYPVEREEVEAQARLFLMDWTTEIHELYDHFDPIEMALPQGNERQICGNISQALANTIF</sequence>
<accession>A0A0N8PRL4</accession>
<reference evidence="1 2" key="1">
    <citation type="submission" date="2015-09" db="EMBL/GenBank/DDBJ databases">
        <title>Draft genome sequence of Kouleothrix aurantiaca JCM 19913.</title>
        <authorList>
            <person name="Hemp J."/>
        </authorList>
    </citation>
    <scope>NUCLEOTIDE SEQUENCE [LARGE SCALE GENOMIC DNA]</scope>
    <source>
        <strain evidence="1 2">COM-B</strain>
    </source>
</reference>
<evidence type="ECO:0000313" key="2">
    <source>
        <dbReference type="Proteomes" id="UP000050509"/>
    </source>
</evidence>
<keyword evidence="2" id="KW-1185">Reference proteome</keyword>
<dbReference type="EMBL" id="LJCR01001495">
    <property type="protein sequence ID" value="KPV50253.1"/>
    <property type="molecule type" value="Genomic_DNA"/>
</dbReference>
<name>A0A0N8PRL4_9CHLR</name>